<reference evidence="2 3" key="1">
    <citation type="submission" date="2018-07" db="EMBL/GenBank/DDBJ databases">
        <title>Dyadobacter roseus sp. nov., isolated from rose rhizosphere soil.</title>
        <authorList>
            <person name="Chen L."/>
        </authorList>
    </citation>
    <scope>NUCLEOTIDE SEQUENCE [LARGE SCALE GENOMIC DNA]</scope>
    <source>
        <strain evidence="2 3">RS19</strain>
    </source>
</reference>
<dbReference type="EMBL" id="QNUL01000001">
    <property type="protein sequence ID" value="REA64452.1"/>
    <property type="molecule type" value="Genomic_DNA"/>
</dbReference>
<evidence type="ECO:0000259" key="1">
    <source>
        <dbReference type="Pfam" id="PF17293"/>
    </source>
</evidence>
<dbReference type="InterPro" id="IPR035386">
    <property type="entry name" value="Arm-DNA-bind_5"/>
</dbReference>
<dbReference type="OrthoDB" id="892893at2"/>
<accession>A0A3D8YI42</accession>
<organism evidence="2 3">
    <name type="scientific">Dyadobacter luteus</name>
    <dbReference type="NCBI Taxonomy" id="2259619"/>
    <lineage>
        <taxon>Bacteria</taxon>
        <taxon>Pseudomonadati</taxon>
        <taxon>Bacteroidota</taxon>
        <taxon>Cytophagia</taxon>
        <taxon>Cytophagales</taxon>
        <taxon>Spirosomataceae</taxon>
        <taxon>Dyadobacter</taxon>
    </lineage>
</organism>
<dbReference type="Pfam" id="PF17293">
    <property type="entry name" value="Arm-DNA-bind_5"/>
    <property type="match status" value="1"/>
</dbReference>
<proteinExistence type="predicted"/>
<evidence type="ECO:0000313" key="2">
    <source>
        <dbReference type="EMBL" id="REA64452.1"/>
    </source>
</evidence>
<feature type="domain" description="Arm DNA-binding" evidence="1">
    <location>
        <begin position="11"/>
        <end position="65"/>
    </location>
</feature>
<evidence type="ECO:0000313" key="3">
    <source>
        <dbReference type="Proteomes" id="UP000256373"/>
    </source>
</evidence>
<comment type="caution">
    <text evidence="2">The sequence shown here is derived from an EMBL/GenBank/DDBJ whole genome shotgun (WGS) entry which is preliminary data.</text>
</comment>
<keyword evidence="3" id="KW-1185">Reference proteome</keyword>
<protein>
    <recommendedName>
        <fullName evidence="1">Arm DNA-binding domain-containing protein</fullName>
    </recommendedName>
</protein>
<dbReference type="AlphaFoldDB" id="A0A3D8YI42"/>
<name>A0A3D8YI42_9BACT</name>
<dbReference type="Proteomes" id="UP000256373">
    <property type="component" value="Unassembled WGS sequence"/>
</dbReference>
<dbReference type="RefSeq" id="WP_115829060.1">
    <property type="nucleotide sequence ID" value="NZ_QNUL01000001.1"/>
</dbReference>
<gene>
    <name evidence="2" type="ORF">DSL64_02570</name>
</gene>
<sequence>MMEKSLGLLFYLKPAKNDQGEQRFVYLRIRVNGKANEISTKRKWSTTRWNASTNRATGSKKDAKHLVCF</sequence>